<feature type="non-terminal residue" evidence="8">
    <location>
        <position position="383"/>
    </location>
</feature>
<evidence type="ECO:0000256" key="2">
    <source>
        <dbReference type="ARBA" id="ARBA00022614"/>
    </source>
</evidence>
<dbReference type="Pfam" id="PF13855">
    <property type="entry name" value="LRR_8"/>
    <property type="match status" value="1"/>
</dbReference>
<evidence type="ECO:0000313" key="8">
    <source>
        <dbReference type="EMBL" id="KAG5613920.1"/>
    </source>
</evidence>
<protein>
    <submittedName>
        <fullName evidence="8">Uncharacterized protein</fullName>
    </submittedName>
</protein>
<dbReference type="EMBL" id="JACXVP010000003">
    <property type="protein sequence ID" value="KAG5613920.1"/>
    <property type="molecule type" value="Genomic_DNA"/>
</dbReference>
<dbReference type="PANTHER" id="PTHR48060">
    <property type="entry name" value="DNA DAMAGE-REPAIR/TOLERATION PROTEIN DRT100"/>
    <property type="match status" value="1"/>
</dbReference>
<name>A0A9J5ZP26_SOLCO</name>
<dbReference type="GO" id="GO:0016020">
    <property type="term" value="C:membrane"/>
    <property type="evidence" value="ECO:0007669"/>
    <property type="project" value="UniProtKB-SubCell"/>
</dbReference>
<dbReference type="OrthoDB" id="1303930at2759"/>
<evidence type="ECO:0000256" key="3">
    <source>
        <dbReference type="ARBA" id="ARBA00022729"/>
    </source>
</evidence>
<comment type="caution">
    <text evidence="8">The sequence shown here is derived from an EMBL/GenBank/DDBJ whole genome shotgun (WGS) entry which is preliminary data.</text>
</comment>
<dbReference type="InterPro" id="IPR032675">
    <property type="entry name" value="LRR_dom_sf"/>
</dbReference>
<dbReference type="FunFam" id="3.80.10.10:FF:000041">
    <property type="entry name" value="LRR receptor-like serine/threonine-protein kinase ERECTA"/>
    <property type="match status" value="1"/>
</dbReference>
<dbReference type="InterPro" id="IPR001611">
    <property type="entry name" value="Leu-rich_rpt"/>
</dbReference>
<dbReference type="Pfam" id="PF00560">
    <property type="entry name" value="LRR_1"/>
    <property type="match status" value="3"/>
</dbReference>
<keyword evidence="4" id="KW-0677">Repeat</keyword>
<comment type="subcellular location">
    <subcellularLocation>
        <location evidence="1">Membrane</location>
    </subcellularLocation>
</comment>
<keyword evidence="5" id="KW-0472">Membrane</keyword>
<accession>A0A9J5ZP26</accession>
<evidence type="ECO:0000313" key="9">
    <source>
        <dbReference type="Proteomes" id="UP000824120"/>
    </source>
</evidence>
<evidence type="ECO:0000256" key="1">
    <source>
        <dbReference type="ARBA" id="ARBA00004370"/>
    </source>
</evidence>
<dbReference type="SUPFAM" id="SSF52058">
    <property type="entry name" value="L domain-like"/>
    <property type="match status" value="1"/>
</dbReference>
<evidence type="ECO:0000256" key="6">
    <source>
        <dbReference type="ARBA" id="ARBA00023180"/>
    </source>
</evidence>
<evidence type="ECO:0000256" key="7">
    <source>
        <dbReference type="SAM" id="SignalP"/>
    </source>
</evidence>
<dbReference type="PROSITE" id="PS51450">
    <property type="entry name" value="LRR"/>
    <property type="match status" value="1"/>
</dbReference>
<keyword evidence="6" id="KW-0325">Glycoprotein</keyword>
<dbReference type="Gene3D" id="3.80.10.10">
    <property type="entry name" value="Ribonuclease Inhibitor"/>
    <property type="match status" value="2"/>
</dbReference>
<dbReference type="Proteomes" id="UP000824120">
    <property type="component" value="Chromosome 3"/>
</dbReference>
<gene>
    <name evidence="8" type="ORF">H5410_013744</name>
</gene>
<reference evidence="8 9" key="1">
    <citation type="submission" date="2020-09" db="EMBL/GenBank/DDBJ databases">
        <title>De no assembly of potato wild relative species, Solanum commersonii.</title>
        <authorList>
            <person name="Cho K."/>
        </authorList>
    </citation>
    <scope>NUCLEOTIDE SEQUENCE [LARGE SCALE GENOMIC DNA]</scope>
    <source>
        <strain evidence="8">LZ3.2</strain>
        <tissue evidence="8">Leaf</tissue>
    </source>
</reference>
<sequence length="383" mass="42600">MEKAFTFCLLTIFLYYTLNAGVIPQEIGKLVNLVKLDVERNQITGSIPISILNISSLQFVSLWRNNLSGSLPREIGNLTKMQILYLSENRFTVTRSLLMHWGGSDVERLVSLTPINTNKQLQVGGSSTFSLNQFANLQDEESDEEDWLDQCFKNVARDADICNNAIYNKKKHGGKNSWNDKVLEEVVSKHLSMRLAKQNHMTVSTYSTRSNNSKKNGSLPMEIFNISRLTIIDLSANNLSGTLPLNIGSTLPNIEILYLYTLTNLVGTIPHSISNCSKLTDLDLSQNKLSGLIPNSLGYLTHLNFLNLWGNNLTSDSFLSFLTSLTNCRNLAYLSLYVNSLNGMLPVSVGNFSKSLVKFYAGACNIKGKIPNEVGNLSNLIDL</sequence>
<feature type="chain" id="PRO_5039954115" evidence="7">
    <location>
        <begin position="21"/>
        <end position="383"/>
    </location>
</feature>
<dbReference type="AlphaFoldDB" id="A0A9J5ZP26"/>
<organism evidence="8 9">
    <name type="scientific">Solanum commersonii</name>
    <name type="common">Commerson's wild potato</name>
    <name type="synonym">Commerson's nightshade</name>
    <dbReference type="NCBI Taxonomy" id="4109"/>
    <lineage>
        <taxon>Eukaryota</taxon>
        <taxon>Viridiplantae</taxon>
        <taxon>Streptophyta</taxon>
        <taxon>Embryophyta</taxon>
        <taxon>Tracheophyta</taxon>
        <taxon>Spermatophyta</taxon>
        <taxon>Magnoliopsida</taxon>
        <taxon>eudicotyledons</taxon>
        <taxon>Gunneridae</taxon>
        <taxon>Pentapetalae</taxon>
        <taxon>asterids</taxon>
        <taxon>lamiids</taxon>
        <taxon>Solanales</taxon>
        <taxon>Solanaceae</taxon>
        <taxon>Solanoideae</taxon>
        <taxon>Solaneae</taxon>
        <taxon>Solanum</taxon>
    </lineage>
</organism>
<evidence type="ECO:0000256" key="5">
    <source>
        <dbReference type="ARBA" id="ARBA00023136"/>
    </source>
</evidence>
<feature type="signal peptide" evidence="7">
    <location>
        <begin position="1"/>
        <end position="20"/>
    </location>
</feature>
<keyword evidence="3 7" id="KW-0732">Signal</keyword>
<keyword evidence="2" id="KW-0433">Leucine-rich repeat</keyword>
<keyword evidence="9" id="KW-1185">Reference proteome</keyword>
<dbReference type="InterPro" id="IPR053211">
    <property type="entry name" value="DNA_repair-toleration"/>
</dbReference>
<dbReference type="PANTHER" id="PTHR48060:SF21">
    <property type="entry name" value="L DOMAIN-LIKE PROTEIN"/>
    <property type="match status" value="1"/>
</dbReference>
<evidence type="ECO:0000256" key="4">
    <source>
        <dbReference type="ARBA" id="ARBA00022737"/>
    </source>
</evidence>
<proteinExistence type="predicted"/>